<dbReference type="GO" id="GO:0005829">
    <property type="term" value="C:cytosol"/>
    <property type="evidence" value="ECO:0007669"/>
    <property type="project" value="TreeGrafter"/>
</dbReference>
<evidence type="ECO:0000256" key="17">
    <source>
        <dbReference type="ARBA" id="ARBA00031026"/>
    </source>
</evidence>
<evidence type="ECO:0000256" key="18">
    <source>
        <dbReference type="ARBA" id="ARBA00048914"/>
    </source>
</evidence>
<organism evidence="22 24">
    <name type="scientific">Devosia psychrophila</name>
    <dbReference type="NCBI Taxonomy" id="728005"/>
    <lineage>
        <taxon>Bacteria</taxon>
        <taxon>Pseudomonadati</taxon>
        <taxon>Pseudomonadota</taxon>
        <taxon>Alphaproteobacteria</taxon>
        <taxon>Hyphomicrobiales</taxon>
        <taxon>Devosiaceae</taxon>
        <taxon>Devosia</taxon>
    </lineage>
</organism>
<evidence type="ECO:0000256" key="7">
    <source>
        <dbReference type="ARBA" id="ARBA00022490"/>
    </source>
</evidence>
<evidence type="ECO:0000256" key="1">
    <source>
        <dbReference type="ARBA" id="ARBA00001974"/>
    </source>
</evidence>
<dbReference type="Proteomes" id="UP000033519">
    <property type="component" value="Unassembled WGS sequence"/>
</dbReference>
<dbReference type="UniPathway" id="UPA00219"/>
<evidence type="ECO:0000256" key="10">
    <source>
        <dbReference type="ARBA" id="ARBA00022827"/>
    </source>
</evidence>
<name>A0A0F5Q171_9HYPH</name>
<dbReference type="Gene3D" id="3.30.465.10">
    <property type="match status" value="1"/>
</dbReference>
<accession>A0A0F5Q171</accession>
<dbReference type="InterPro" id="IPR006094">
    <property type="entry name" value="Oxid_FAD_bind_N"/>
</dbReference>
<evidence type="ECO:0000256" key="9">
    <source>
        <dbReference type="ARBA" id="ARBA00022630"/>
    </source>
</evidence>
<keyword evidence="13 19" id="KW-0573">Peptidoglycan synthesis</keyword>
<dbReference type="PROSITE" id="PS51387">
    <property type="entry name" value="FAD_PCMH"/>
    <property type="match status" value="1"/>
</dbReference>
<keyword evidence="8 19" id="KW-0132">Cell division</keyword>
<dbReference type="GO" id="GO:0071949">
    <property type="term" value="F:FAD binding"/>
    <property type="evidence" value="ECO:0007669"/>
    <property type="project" value="InterPro"/>
</dbReference>
<keyword evidence="12 19" id="KW-0133">Cell shape</keyword>
<dbReference type="SUPFAM" id="SSF56194">
    <property type="entry name" value="Uridine diphospho-N-Acetylenolpyruvylglucosamine reductase, MurB, C-terminal domain"/>
    <property type="match status" value="1"/>
</dbReference>
<dbReference type="OrthoDB" id="9804753at2"/>
<reference evidence="22 24" key="2">
    <citation type="submission" date="2016-10" db="EMBL/GenBank/DDBJ databases">
        <authorList>
            <person name="de Groot N.N."/>
        </authorList>
    </citation>
    <scope>NUCLEOTIDE SEQUENCE [LARGE SCALE GENOMIC DNA]</scope>
    <source>
        <strain evidence="22 24">CGMCC 1.10210</strain>
    </source>
</reference>
<keyword evidence="11 19" id="KW-0521">NADP</keyword>
<evidence type="ECO:0000256" key="2">
    <source>
        <dbReference type="ARBA" id="ARBA00003921"/>
    </source>
</evidence>
<comment type="similarity">
    <text evidence="19">Belongs to the MurB family.</text>
</comment>
<evidence type="ECO:0000256" key="14">
    <source>
        <dbReference type="ARBA" id="ARBA00023002"/>
    </source>
</evidence>
<dbReference type="AlphaFoldDB" id="A0A0F5Q171"/>
<dbReference type="Pfam" id="PF01565">
    <property type="entry name" value="FAD_binding_4"/>
    <property type="match status" value="1"/>
</dbReference>
<dbReference type="GO" id="GO:0008360">
    <property type="term" value="P:regulation of cell shape"/>
    <property type="evidence" value="ECO:0007669"/>
    <property type="project" value="UniProtKB-KW"/>
</dbReference>
<dbReference type="Proteomes" id="UP000182258">
    <property type="component" value="Unassembled WGS sequence"/>
</dbReference>
<keyword evidence="23" id="KW-1185">Reference proteome</keyword>
<feature type="active site" description="Proton donor" evidence="19">
    <location>
        <position position="230"/>
    </location>
</feature>
<dbReference type="Gene3D" id="3.30.43.10">
    <property type="entry name" value="Uridine Diphospho-n-acetylenolpyruvylglucosamine Reductase, domain 2"/>
    <property type="match status" value="1"/>
</dbReference>
<evidence type="ECO:0000313" key="21">
    <source>
        <dbReference type="EMBL" id="KKC34662.1"/>
    </source>
</evidence>
<evidence type="ECO:0000256" key="3">
    <source>
        <dbReference type="ARBA" id="ARBA00004496"/>
    </source>
</evidence>
<protein>
    <recommendedName>
        <fullName evidence="6 19">UDP-N-acetylenolpyruvoylglucosamine reductase</fullName>
        <ecNumber evidence="5 19">1.3.1.98</ecNumber>
    </recommendedName>
    <alternativeName>
        <fullName evidence="17 19">UDP-N-acetylmuramate dehydrogenase</fullName>
    </alternativeName>
</protein>
<comment type="catalytic activity">
    <reaction evidence="18 19">
        <text>UDP-N-acetyl-alpha-D-muramate + NADP(+) = UDP-N-acetyl-3-O-(1-carboxyvinyl)-alpha-D-glucosamine + NADPH + H(+)</text>
        <dbReference type="Rhea" id="RHEA:12248"/>
        <dbReference type="ChEBI" id="CHEBI:15378"/>
        <dbReference type="ChEBI" id="CHEBI:57783"/>
        <dbReference type="ChEBI" id="CHEBI:58349"/>
        <dbReference type="ChEBI" id="CHEBI:68483"/>
        <dbReference type="ChEBI" id="CHEBI:70757"/>
        <dbReference type="EC" id="1.3.1.98"/>
    </reaction>
</comment>
<dbReference type="GO" id="GO:0009252">
    <property type="term" value="P:peptidoglycan biosynthetic process"/>
    <property type="evidence" value="ECO:0007669"/>
    <property type="project" value="UniProtKB-UniRule"/>
</dbReference>
<dbReference type="InterPro" id="IPR016169">
    <property type="entry name" value="FAD-bd_PCMH_sub2"/>
</dbReference>
<dbReference type="InterPro" id="IPR036318">
    <property type="entry name" value="FAD-bd_PCMH-like_sf"/>
</dbReference>
<dbReference type="InterPro" id="IPR003170">
    <property type="entry name" value="MurB"/>
</dbReference>
<evidence type="ECO:0000313" key="22">
    <source>
        <dbReference type="EMBL" id="SFC99796.1"/>
    </source>
</evidence>
<evidence type="ECO:0000256" key="12">
    <source>
        <dbReference type="ARBA" id="ARBA00022960"/>
    </source>
</evidence>
<dbReference type="Pfam" id="PF02873">
    <property type="entry name" value="MurB_C"/>
    <property type="match status" value="1"/>
</dbReference>
<dbReference type="Gene3D" id="3.90.78.10">
    <property type="entry name" value="UDP-N-acetylenolpyruvoylglucosamine reductase, C-terminal domain"/>
    <property type="match status" value="1"/>
</dbReference>
<reference evidence="21 23" key="1">
    <citation type="submission" date="2015-03" db="EMBL/GenBank/DDBJ databases">
        <authorList>
            <person name="Lepp D."/>
            <person name="Hassan Y.I."/>
            <person name="Li X.-Z."/>
            <person name="Zhou T."/>
        </authorList>
    </citation>
    <scope>NUCLEOTIDE SEQUENCE [LARGE SCALE GENOMIC DNA]</scope>
    <source>
        <strain evidence="21 23">Cr7-05</strain>
    </source>
</reference>
<evidence type="ECO:0000256" key="13">
    <source>
        <dbReference type="ARBA" id="ARBA00022984"/>
    </source>
</evidence>
<evidence type="ECO:0000256" key="11">
    <source>
        <dbReference type="ARBA" id="ARBA00022857"/>
    </source>
</evidence>
<evidence type="ECO:0000256" key="5">
    <source>
        <dbReference type="ARBA" id="ARBA00012518"/>
    </source>
</evidence>
<dbReference type="EMBL" id="LAPV01000011">
    <property type="protein sequence ID" value="KKC34662.1"/>
    <property type="molecule type" value="Genomic_DNA"/>
</dbReference>
<evidence type="ECO:0000256" key="6">
    <source>
        <dbReference type="ARBA" id="ARBA00015188"/>
    </source>
</evidence>
<dbReference type="PANTHER" id="PTHR21071:SF4">
    <property type="entry name" value="UDP-N-ACETYLENOLPYRUVOYLGLUCOSAMINE REDUCTASE"/>
    <property type="match status" value="1"/>
</dbReference>
<feature type="active site" evidence="19">
    <location>
        <position position="162"/>
    </location>
</feature>
<keyword evidence="15 19" id="KW-0131">Cell cycle</keyword>
<evidence type="ECO:0000259" key="20">
    <source>
        <dbReference type="PROSITE" id="PS51387"/>
    </source>
</evidence>
<dbReference type="HAMAP" id="MF_00037">
    <property type="entry name" value="MurB"/>
    <property type="match status" value="1"/>
</dbReference>
<evidence type="ECO:0000313" key="23">
    <source>
        <dbReference type="Proteomes" id="UP000033519"/>
    </source>
</evidence>
<evidence type="ECO:0000256" key="4">
    <source>
        <dbReference type="ARBA" id="ARBA00004752"/>
    </source>
</evidence>
<feature type="domain" description="FAD-binding PCMH-type" evidence="20">
    <location>
        <begin position="13"/>
        <end position="185"/>
    </location>
</feature>
<comment type="function">
    <text evidence="2 19">Cell wall formation.</text>
</comment>
<evidence type="ECO:0000256" key="8">
    <source>
        <dbReference type="ARBA" id="ARBA00022618"/>
    </source>
</evidence>
<sequence length="330" mass="35168">MTPDLDLQRHNTFGLPARARFGTTITHAGQLAPLLAEAAAMHLPLRVLGGGSNVVLRPHFEGVIALMGIAGRDIVGTHGDHTLVQIGAGENWHSIVEWTLGQGLPGLENLASIPGTVGAAPIQNIGAYGLELVDRFHSLQAFDATDNSIRSFDRDECEFAYRQSFFKRAPGRFIVLSVTLALPNDWRPNLAYPGLIDIPADADAKTIMDRVVAIRASKLPDWRVTGNAGSFFHNPIVEPEVAQAIAAEFPSSPRYPAADGRIKLSAAWLIERAGFKGHTHGAAGVSPNHALVVVNNGGATQAEITDLAAEIVAGVAARFGVQLVQEPELL</sequence>
<dbReference type="GO" id="GO:0071555">
    <property type="term" value="P:cell wall organization"/>
    <property type="evidence" value="ECO:0007669"/>
    <property type="project" value="UniProtKB-KW"/>
</dbReference>
<comment type="subcellular location">
    <subcellularLocation>
        <location evidence="3 19">Cytoplasm</location>
    </subcellularLocation>
</comment>
<dbReference type="NCBIfam" id="TIGR00179">
    <property type="entry name" value="murB"/>
    <property type="match status" value="1"/>
</dbReference>
<keyword evidence="9 19" id="KW-0285">Flavoprotein</keyword>
<evidence type="ECO:0000256" key="16">
    <source>
        <dbReference type="ARBA" id="ARBA00023316"/>
    </source>
</evidence>
<gene>
    <name evidence="19" type="primary">murB</name>
    <name evidence="22" type="ORF">SAMN04488059_1173</name>
    <name evidence="21" type="ORF">WH91_01620</name>
</gene>
<feature type="active site" evidence="19">
    <location>
        <position position="326"/>
    </location>
</feature>
<dbReference type="PATRIC" id="fig|728005.3.peg.82"/>
<keyword evidence="7 19" id="KW-0963">Cytoplasm</keyword>
<dbReference type="NCBIfam" id="NF010478">
    <property type="entry name" value="PRK13903.1"/>
    <property type="match status" value="1"/>
</dbReference>
<dbReference type="PANTHER" id="PTHR21071">
    <property type="entry name" value="UDP-N-ACETYLENOLPYRUVOYLGLUCOSAMINE REDUCTASE"/>
    <property type="match status" value="1"/>
</dbReference>
<evidence type="ECO:0000256" key="15">
    <source>
        <dbReference type="ARBA" id="ARBA00023306"/>
    </source>
</evidence>
<dbReference type="RefSeq" id="WP_046169272.1">
    <property type="nucleotide sequence ID" value="NZ_FOMB01000017.1"/>
</dbReference>
<dbReference type="STRING" id="728005.SAMN04488059_1173"/>
<dbReference type="InterPro" id="IPR016166">
    <property type="entry name" value="FAD-bd_PCMH"/>
</dbReference>
<dbReference type="InterPro" id="IPR036635">
    <property type="entry name" value="MurB_C_sf"/>
</dbReference>
<dbReference type="EC" id="1.3.1.98" evidence="5 19"/>
<evidence type="ECO:0000256" key="19">
    <source>
        <dbReference type="HAMAP-Rule" id="MF_00037"/>
    </source>
</evidence>
<evidence type="ECO:0000313" key="24">
    <source>
        <dbReference type="Proteomes" id="UP000182258"/>
    </source>
</evidence>
<dbReference type="NCBIfam" id="NF000755">
    <property type="entry name" value="PRK00046.1"/>
    <property type="match status" value="1"/>
</dbReference>
<dbReference type="InterPro" id="IPR016167">
    <property type="entry name" value="FAD-bd_PCMH_sub1"/>
</dbReference>
<dbReference type="GO" id="GO:0008762">
    <property type="term" value="F:UDP-N-acetylmuramate dehydrogenase activity"/>
    <property type="evidence" value="ECO:0007669"/>
    <property type="project" value="UniProtKB-UniRule"/>
</dbReference>
<keyword evidence="16 19" id="KW-0961">Cell wall biogenesis/degradation</keyword>
<keyword evidence="14 19" id="KW-0560">Oxidoreductase</keyword>
<comment type="pathway">
    <text evidence="4 19">Cell wall biogenesis; peptidoglycan biosynthesis.</text>
</comment>
<dbReference type="InterPro" id="IPR011601">
    <property type="entry name" value="MurB_C"/>
</dbReference>
<dbReference type="GO" id="GO:0051301">
    <property type="term" value="P:cell division"/>
    <property type="evidence" value="ECO:0007669"/>
    <property type="project" value="UniProtKB-KW"/>
</dbReference>
<proteinExistence type="inferred from homology"/>
<dbReference type="EMBL" id="FOMB01000017">
    <property type="protein sequence ID" value="SFC99796.1"/>
    <property type="molecule type" value="Genomic_DNA"/>
</dbReference>
<dbReference type="SUPFAM" id="SSF56176">
    <property type="entry name" value="FAD-binding/transporter-associated domain-like"/>
    <property type="match status" value="1"/>
</dbReference>
<keyword evidence="10 19" id="KW-0274">FAD</keyword>
<comment type="cofactor">
    <cofactor evidence="1 19">
        <name>FAD</name>
        <dbReference type="ChEBI" id="CHEBI:57692"/>
    </cofactor>
</comment>